<dbReference type="OrthoDB" id="1696305at2759"/>
<feature type="compositionally biased region" description="Gly residues" evidence="1">
    <location>
        <begin position="480"/>
        <end position="494"/>
    </location>
</feature>
<keyword evidence="4" id="KW-1185">Reference proteome</keyword>
<proteinExistence type="predicted"/>
<feature type="region of interest" description="Disordered" evidence="1">
    <location>
        <begin position="415"/>
        <end position="550"/>
    </location>
</feature>
<dbReference type="AlphaFoldDB" id="A0A0D9QI68"/>
<dbReference type="VEuPathDB" id="PlasmoDB:AK88_04955"/>
<evidence type="ECO:0000313" key="3">
    <source>
        <dbReference type="EMBL" id="KJP85416.1"/>
    </source>
</evidence>
<evidence type="ECO:0000256" key="1">
    <source>
        <dbReference type="SAM" id="MobiDB-lite"/>
    </source>
</evidence>
<feature type="compositionally biased region" description="Basic residues" evidence="1">
    <location>
        <begin position="970"/>
        <end position="988"/>
    </location>
</feature>
<gene>
    <name evidence="3" type="ORF">AK88_04955</name>
</gene>
<feature type="region of interest" description="Disordered" evidence="1">
    <location>
        <begin position="966"/>
        <end position="988"/>
    </location>
</feature>
<keyword evidence="2" id="KW-0732">Signal</keyword>
<feature type="compositionally biased region" description="Basic and acidic residues" evidence="1">
    <location>
        <begin position="248"/>
        <end position="263"/>
    </location>
</feature>
<feature type="compositionally biased region" description="Basic residues" evidence="1">
    <location>
        <begin position="433"/>
        <end position="443"/>
    </location>
</feature>
<feature type="signal peptide" evidence="2">
    <location>
        <begin position="1"/>
        <end position="21"/>
    </location>
</feature>
<dbReference type="Proteomes" id="UP000054561">
    <property type="component" value="Unassembled WGS sequence"/>
</dbReference>
<feature type="compositionally biased region" description="Gly residues" evidence="1">
    <location>
        <begin position="237"/>
        <end position="246"/>
    </location>
</feature>
<dbReference type="OMA" id="DNNGDYY"/>
<dbReference type="GeneID" id="24270269"/>
<dbReference type="RefSeq" id="XP_012337982.1">
    <property type="nucleotide sequence ID" value="XM_012482559.1"/>
</dbReference>
<name>A0A0D9QI68_PLAFR</name>
<feature type="chain" id="PRO_5002343517" evidence="2">
    <location>
        <begin position="22"/>
        <end position="988"/>
    </location>
</feature>
<evidence type="ECO:0000256" key="2">
    <source>
        <dbReference type="SAM" id="SignalP"/>
    </source>
</evidence>
<sequence length="988" mass="112831">MFLKSAVLFFLVHVFITCTKCHSYFLKNKYFENVFFVNSHIEDFSKNDEKKAVKIQRNRKRGVFYVPHKIYAPGRRCVHRRVRKRGGHSSTRCFFKSNGGVSLFPRGGKCGSDTRLISLAGGDDWVRARRRSKLLSNNFEKVFNENFDESSRLKKSELISILACICTNIVIEYLKIKEEKKTEDFEYPFDYSLMNILKLVNFEYDVNEELEKKKKKQKKEFNRRKFKGGGGVQMGTMGDGILGGSDEGSEKGVGRNRSRENKSGEPCLVGSLNEGVYAQTEEEVNINIDNQNTKEENAKLDEYIKMMEFNTMQIKDIAPYIDLFFGKNTFEKVFLKNGIDVQKIYDKLSEALFDKCQEKANVMELQKFVEHEERIFHKRKKVHVRNGSMSFDDYMEGLGSLEESKGVREVEQILYDGEVPSDDGEFTSEGGMKKKKKKKKNKKNGNFINGLGSSGGRDGDHLGFDLGDGPHTDGDSPDGGSSGGGRVNRSGGPGVEDSAASTSRGNDNDGGEGHDGGQDNFSGAGHERRHEQFDGEEEQKEGRGRSGNRGGVEFLNGISYALIKGETEMEAKGDVVEDSIVDASGDPQSNIVLIKFVYDKKYACEFRTDIGVIAYERLGTKSPDDAKEDVKKMYSRVCGGDILSDSDLIRGGPFKHVLENVNFEELYEIPYKKRFARKQSIIRDMNTSVVAQQGVRDIDAYPLLYGYLKVWEEDLHCYELNKVEIRHMCGVEQEGKRGGDNMLNGKIKYNFFRNYDEDDRADHLTDDRADGVLIDSDRYRQIVGEKDDKANEKMYDFVENGDFSNNDYISFKDKLFINNRKEINCYEDLIAKLRWDNSNLSVYVLSRLKNMEEDLSFVSGEEFLKNYTFDEEDEFLNLNKIVHRCIVESRYHSMFRNEGGGLKGGERNSKLFCHYDGFSGGKRREGALRNVRERNVFGLQLRTGLTRLLPPSTERTLSIDAKVNDEERCKKKQQKGRKKKKKKSVMIW</sequence>
<accession>A0A0D9QI68</accession>
<reference evidence="3 4" key="1">
    <citation type="submission" date="2014-03" db="EMBL/GenBank/DDBJ databases">
        <title>The Genome Sequence of Plasmodium fragile nilgiri.</title>
        <authorList>
            <consortium name="The Broad Institute Genomics Platform"/>
            <consortium name="The Broad Institute Genome Sequencing Center for Infectious Disease"/>
            <person name="Neafsey D."/>
            <person name="Duraisingh M."/>
            <person name="Young S.K."/>
            <person name="Zeng Q."/>
            <person name="Gargeya S."/>
            <person name="Abouelleil A."/>
            <person name="Alvarado L."/>
            <person name="Chapman S.B."/>
            <person name="Gainer-Dewar J."/>
            <person name="Goldberg J."/>
            <person name="Griggs A."/>
            <person name="Gujja S."/>
            <person name="Hansen M."/>
            <person name="Howarth C."/>
            <person name="Imamovic A."/>
            <person name="Larimer J."/>
            <person name="Pearson M."/>
            <person name="Poon T.W."/>
            <person name="Priest M."/>
            <person name="Roberts A."/>
            <person name="Saif S."/>
            <person name="Shea T."/>
            <person name="Sykes S."/>
            <person name="Wortman J."/>
            <person name="Nusbaum C."/>
            <person name="Birren B."/>
        </authorList>
    </citation>
    <scope>NUCLEOTIDE SEQUENCE [LARGE SCALE GENOMIC DNA]</scope>
    <source>
        <strain evidence="4">nilgiri</strain>
    </source>
</reference>
<feature type="region of interest" description="Disordered" evidence="1">
    <location>
        <begin position="237"/>
        <end position="265"/>
    </location>
</feature>
<feature type="compositionally biased region" description="Basic and acidic residues" evidence="1">
    <location>
        <begin position="457"/>
        <end position="474"/>
    </location>
</feature>
<organism evidence="3 4">
    <name type="scientific">Plasmodium fragile</name>
    <dbReference type="NCBI Taxonomy" id="5857"/>
    <lineage>
        <taxon>Eukaryota</taxon>
        <taxon>Sar</taxon>
        <taxon>Alveolata</taxon>
        <taxon>Apicomplexa</taxon>
        <taxon>Aconoidasida</taxon>
        <taxon>Haemosporida</taxon>
        <taxon>Plasmodiidae</taxon>
        <taxon>Plasmodium</taxon>
        <taxon>Plasmodium (Plasmodium)</taxon>
    </lineage>
</organism>
<dbReference type="EMBL" id="KQ001727">
    <property type="protein sequence ID" value="KJP85416.1"/>
    <property type="molecule type" value="Genomic_DNA"/>
</dbReference>
<evidence type="ECO:0000313" key="4">
    <source>
        <dbReference type="Proteomes" id="UP000054561"/>
    </source>
</evidence>
<protein>
    <submittedName>
        <fullName evidence="3">Uncharacterized protein</fullName>
    </submittedName>
</protein>